<name>A0AAP0LUQ5_9ROSI</name>
<feature type="region of interest" description="Disordered" evidence="1">
    <location>
        <begin position="18"/>
        <end position="61"/>
    </location>
</feature>
<dbReference type="Proteomes" id="UP001428341">
    <property type="component" value="Unassembled WGS sequence"/>
</dbReference>
<sequence length="89" mass="9574">MPFKGANIKTTRSCNIFSTQDHAISSQPKTTWPPPSHVTPPPSSLGRARPSRSTGGARRKLWTGVPAAAQISSLTTVVRHVVDPRESQS</sequence>
<comment type="caution">
    <text evidence="2">The sequence shown here is derived from an EMBL/GenBank/DDBJ whole genome shotgun (WGS) entry which is preliminary data.</text>
</comment>
<reference evidence="2 3" key="1">
    <citation type="submission" date="2024-05" db="EMBL/GenBank/DDBJ databases">
        <title>Haplotype-resolved chromosome-level genome assembly of Huyou (Citrus changshanensis).</title>
        <authorList>
            <person name="Miao C."/>
            <person name="Chen W."/>
            <person name="Wu Y."/>
            <person name="Wang L."/>
            <person name="Zhao S."/>
            <person name="Grierson D."/>
            <person name="Xu C."/>
            <person name="Chen K."/>
        </authorList>
    </citation>
    <scope>NUCLEOTIDE SEQUENCE [LARGE SCALE GENOMIC DNA]</scope>
    <source>
        <strain evidence="2">01-14</strain>
        <tissue evidence="2">Leaf</tissue>
    </source>
</reference>
<gene>
    <name evidence="2" type="ORF">WN944_026600</name>
</gene>
<dbReference type="AlphaFoldDB" id="A0AAP0LUQ5"/>
<feature type="compositionally biased region" description="Pro residues" evidence="1">
    <location>
        <begin position="31"/>
        <end position="43"/>
    </location>
</feature>
<feature type="compositionally biased region" description="Polar residues" evidence="1">
    <location>
        <begin position="18"/>
        <end position="29"/>
    </location>
</feature>
<accession>A0AAP0LUQ5</accession>
<dbReference type="EMBL" id="JBCGBO010000024">
    <property type="protein sequence ID" value="KAK9183448.1"/>
    <property type="molecule type" value="Genomic_DNA"/>
</dbReference>
<evidence type="ECO:0000256" key="1">
    <source>
        <dbReference type="SAM" id="MobiDB-lite"/>
    </source>
</evidence>
<evidence type="ECO:0000313" key="3">
    <source>
        <dbReference type="Proteomes" id="UP001428341"/>
    </source>
</evidence>
<organism evidence="2 3">
    <name type="scientific">Citrus x changshan-huyou</name>
    <dbReference type="NCBI Taxonomy" id="2935761"/>
    <lineage>
        <taxon>Eukaryota</taxon>
        <taxon>Viridiplantae</taxon>
        <taxon>Streptophyta</taxon>
        <taxon>Embryophyta</taxon>
        <taxon>Tracheophyta</taxon>
        <taxon>Spermatophyta</taxon>
        <taxon>Magnoliopsida</taxon>
        <taxon>eudicotyledons</taxon>
        <taxon>Gunneridae</taxon>
        <taxon>Pentapetalae</taxon>
        <taxon>rosids</taxon>
        <taxon>malvids</taxon>
        <taxon>Sapindales</taxon>
        <taxon>Rutaceae</taxon>
        <taxon>Aurantioideae</taxon>
        <taxon>Citrus</taxon>
    </lineage>
</organism>
<keyword evidence="3" id="KW-1185">Reference proteome</keyword>
<protein>
    <submittedName>
        <fullName evidence="2">Uncharacterized protein</fullName>
    </submittedName>
</protein>
<evidence type="ECO:0000313" key="2">
    <source>
        <dbReference type="EMBL" id="KAK9183448.1"/>
    </source>
</evidence>
<proteinExistence type="predicted"/>